<proteinExistence type="predicted"/>
<dbReference type="EMBL" id="SNRW01005624">
    <property type="protein sequence ID" value="KAA6384704.1"/>
    <property type="molecule type" value="Genomic_DNA"/>
</dbReference>
<evidence type="ECO:0000313" key="2">
    <source>
        <dbReference type="EMBL" id="KAA6384704.1"/>
    </source>
</evidence>
<gene>
    <name evidence="2" type="ORF">EZS28_019770</name>
</gene>
<dbReference type="Proteomes" id="UP000324800">
    <property type="component" value="Unassembled WGS sequence"/>
</dbReference>
<evidence type="ECO:0000313" key="3">
    <source>
        <dbReference type="Proteomes" id="UP000324800"/>
    </source>
</evidence>
<comment type="caution">
    <text evidence="2">The sequence shown here is derived from an EMBL/GenBank/DDBJ whole genome shotgun (WGS) entry which is preliminary data.</text>
</comment>
<name>A0A5J4VQ58_9EUKA</name>
<accession>A0A5J4VQ58</accession>
<sequence>MTWITRTRETMPSLAKHHASILNTMLSLIFGTVQVSATAQRLNTHAISIHQINNPRYESIWYINQLYQYQRERPESNLLSNEELQIVNIDPLVSIIDDEEHTAANIVQKISYTFSGLEIWSMLIRDSLTYVLIDQFRHLEFKMQQKTPQRTYLLQNQLHSVFDGRTVNVFTHHAYVIRKKQEFYVFAVNQEQDSIASALLSPLETLASPISYPVIYSKPVVDAESHNDRESVEEQKQLLQKMIKIWNNKIALDSSTTKDSDRQTTSEAQKWRMRSHK</sequence>
<evidence type="ECO:0000256" key="1">
    <source>
        <dbReference type="SAM" id="MobiDB-lite"/>
    </source>
</evidence>
<dbReference type="AlphaFoldDB" id="A0A5J4VQ58"/>
<protein>
    <submittedName>
        <fullName evidence="2">Uncharacterized protein</fullName>
    </submittedName>
</protein>
<feature type="region of interest" description="Disordered" evidence="1">
    <location>
        <begin position="254"/>
        <end position="277"/>
    </location>
</feature>
<organism evidence="2 3">
    <name type="scientific">Streblomastix strix</name>
    <dbReference type="NCBI Taxonomy" id="222440"/>
    <lineage>
        <taxon>Eukaryota</taxon>
        <taxon>Metamonada</taxon>
        <taxon>Preaxostyla</taxon>
        <taxon>Oxymonadida</taxon>
        <taxon>Streblomastigidae</taxon>
        <taxon>Streblomastix</taxon>
    </lineage>
</organism>
<reference evidence="2 3" key="1">
    <citation type="submission" date="2019-03" db="EMBL/GenBank/DDBJ databases">
        <title>Single cell metagenomics reveals metabolic interactions within the superorganism composed of flagellate Streblomastix strix and complex community of Bacteroidetes bacteria on its surface.</title>
        <authorList>
            <person name="Treitli S.C."/>
            <person name="Kolisko M."/>
            <person name="Husnik F."/>
            <person name="Keeling P."/>
            <person name="Hampl V."/>
        </authorList>
    </citation>
    <scope>NUCLEOTIDE SEQUENCE [LARGE SCALE GENOMIC DNA]</scope>
    <source>
        <strain evidence="2">ST1C</strain>
    </source>
</reference>